<dbReference type="RefSeq" id="WP_135645005.1">
    <property type="nucleotide sequence ID" value="NZ_RQGH01000035.1"/>
</dbReference>
<dbReference type="InterPro" id="IPR031325">
    <property type="entry name" value="RHS_repeat"/>
</dbReference>
<evidence type="ECO:0000313" key="4">
    <source>
        <dbReference type="EMBL" id="TGL58574.1"/>
    </source>
</evidence>
<dbReference type="PANTHER" id="PTHR32305:SF15">
    <property type="entry name" value="PROTEIN RHSA-RELATED"/>
    <property type="match status" value="1"/>
</dbReference>
<keyword evidence="2" id="KW-0812">Transmembrane</keyword>
<dbReference type="InterPro" id="IPR022385">
    <property type="entry name" value="Rhs_assc_core"/>
</dbReference>
<dbReference type="Proteomes" id="UP000297567">
    <property type="component" value="Unassembled WGS sequence"/>
</dbReference>
<evidence type="ECO:0000256" key="2">
    <source>
        <dbReference type="SAM" id="Phobius"/>
    </source>
</evidence>
<organism evidence="4 5">
    <name type="scientific">Leptospira jelokensis</name>
    <dbReference type="NCBI Taxonomy" id="2484931"/>
    <lineage>
        <taxon>Bacteria</taxon>
        <taxon>Pseudomonadati</taxon>
        <taxon>Spirochaetota</taxon>
        <taxon>Spirochaetia</taxon>
        <taxon>Leptospirales</taxon>
        <taxon>Leptospiraceae</taxon>
        <taxon>Leptospira</taxon>
    </lineage>
</organism>
<feature type="domain" description="Teneurin-like YD-shell" evidence="3">
    <location>
        <begin position="1533"/>
        <end position="1676"/>
    </location>
</feature>
<dbReference type="InterPro" id="IPR006530">
    <property type="entry name" value="YD"/>
</dbReference>
<reference evidence="4" key="1">
    <citation type="journal article" date="2019" name="PLoS Negl. Trop. Dis.">
        <title>Revisiting the worldwide diversity of Leptospira species in the environment.</title>
        <authorList>
            <person name="Vincent A.T."/>
            <person name="Schiettekatte O."/>
            <person name="Bourhy P."/>
            <person name="Veyrier F.J."/>
            <person name="Picardeau M."/>
        </authorList>
    </citation>
    <scope>NUCLEOTIDE SEQUENCE [LARGE SCALE GENOMIC DNA]</scope>
    <source>
        <strain evidence="4">201702451</strain>
    </source>
</reference>
<dbReference type="NCBIfam" id="TIGR03696">
    <property type="entry name" value="Rhs_assc_core"/>
    <property type="match status" value="1"/>
</dbReference>
<keyword evidence="1" id="KW-0677">Repeat</keyword>
<dbReference type="EMBL" id="RQGH01000035">
    <property type="protein sequence ID" value="TGL58574.1"/>
    <property type="molecule type" value="Genomic_DNA"/>
</dbReference>
<evidence type="ECO:0000313" key="5">
    <source>
        <dbReference type="Proteomes" id="UP000297567"/>
    </source>
</evidence>
<accession>A0A4Z0ZPL0</accession>
<protein>
    <recommendedName>
        <fullName evidence="3">Teneurin-like YD-shell domain-containing protein</fullName>
    </recommendedName>
</protein>
<dbReference type="InterPro" id="IPR028994">
    <property type="entry name" value="Integrin_alpha_N"/>
</dbReference>
<feature type="transmembrane region" description="Helical" evidence="2">
    <location>
        <begin position="1776"/>
        <end position="1793"/>
    </location>
</feature>
<feature type="transmembrane region" description="Helical" evidence="2">
    <location>
        <begin position="2203"/>
        <end position="2228"/>
    </location>
</feature>
<dbReference type="NCBIfam" id="TIGR01643">
    <property type="entry name" value="YD_repeat_2x"/>
    <property type="match status" value="1"/>
</dbReference>
<dbReference type="PANTHER" id="PTHR32305">
    <property type="match status" value="1"/>
</dbReference>
<dbReference type="SUPFAM" id="SSF69318">
    <property type="entry name" value="Integrin alpha N-terminal domain"/>
    <property type="match status" value="2"/>
</dbReference>
<proteinExistence type="predicted"/>
<evidence type="ECO:0000256" key="1">
    <source>
        <dbReference type="ARBA" id="ARBA00022737"/>
    </source>
</evidence>
<dbReference type="Pfam" id="PF05593">
    <property type="entry name" value="RHS_repeat"/>
    <property type="match status" value="1"/>
</dbReference>
<dbReference type="InterPro" id="IPR056823">
    <property type="entry name" value="TEN-like_YD-shell"/>
</dbReference>
<comment type="caution">
    <text evidence="4">The sequence shown here is derived from an EMBL/GenBank/DDBJ whole genome shotgun (WGS) entry which is preliminary data.</text>
</comment>
<feature type="transmembrane region" description="Helical" evidence="2">
    <location>
        <begin position="9"/>
        <end position="30"/>
    </location>
</feature>
<name>A0A4Z0ZPL0_9LEPT</name>
<dbReference type="Pfam" id="PF25023">
    <property type="entry name" value="TEN_YD-shell"/>
    <property type="match status" value="2"/>
</dbReference>
<dbReference type="InterPro" id="IPR050708">
    <property type="entry name" value="T6SS_VgrG/RHS"/>
</dbReference>
<keyword evidence="5" id="KW-1185">Reference proteome</keyword>
<evidence type="ECO:0000259" key="3">
    <source>
        <dbReference type="Pfam" id="PF25023"/>
    </source>
</evidence>
<dbReference type="Gene3D" id="2.180.10.10">
    <property type="entry name" value="RHS repeat-associated core"/>
    <property type="match status" value="2"/>
</dbReference>
<sequence length="2241" mass="251355">MLDFSKTRFVIFLFFAFYTFSSFTLLDFWIDKPPQKLPTVTVDQYGNAVAVFKIEIPTALKEIAPNLQLTYNSELPSGLLGRGWEINIQHSIERDVRGSYDHGLGSYTSTMGGELVPTSEDGVFRTKPESLFVFKSINATTWQAKDKNGLIYTFGGGSQLNRDSSIYNSEIIQKWRLSSVKDKFGVGYDIEYGTPLDINGKLPIKINYQNREIAFEYINNNDNALKFSNFIRSQENAILSGISIKVGNSIVRKYKFDFNTNSVGEKLLSKISREETNNFGEGKFEDIELTYGSKTPSAYGSKVEKRIPNLFAMSRVPLQDKFECNLGTLNCLTYTTMVCNIPNPAAQLSCQATKASYGALCQQFQNTWFIPCMTGTKSPNNLLTFGDTDGDGNLEGIRLVGSDDDNTLRIVSIKNPTTSMDEITISPNFSGINYNSFSTMSWGDVDGDGNLDLAFSNGQNVHVSFSRNGNFTDPISMPSVPLVTPPIDFLFSPPDLSWKGGLVDIDGDGRSDYVKKINDTTISVSLSQGSFFGSEKHIEIGPIFYDESMGQFMDFDSDGKPEFVHILNGEVIVRKIFLNSNSSIEYKLGGIYTGNGNRKEEGLNRWFADINSDGRPDYCVLMPNGLFYTYINQGRGFAEGVNQGYLPGMAYQTEVVGDEIIKTKTFADVNQDGKTDILAFDGSTVYVSYGNGVSFVGGGALTNADSFFGAMDLNQDGRVELIHLRADKNAFLLNVPHLNFYQNIQDYVDGTRKSQNFFAKHQRGFDAFVSKYFPSKPKMSAGFLLSILSLLALYDTPEGGNLAITPAVPNNSHSNLVRISDGMWFDTEITYKKTNEFPNAIEFNSGSYPNVAVPISKHQVYEITSRSSSNKITERYDYNNFRIHLGDLFSRAYYGFEKVSETNLLHNTKKETLYFQTQPNMAGLEKSISNFYSDGSPSSTVTFTYQVKQPFASDLIVRNSQISNSYIDSNLYKKEEMQIVFDNYGNALSNKSYFNGVLLKTEDSNFDNSISFENYYIGRPNRIKQFIKSELISDEEFLYTNQGLVAEVISFPGSSDQSKIQMAYDDLGRVQTKNIPGMGEVFTEYDSLSGINVIGETNSLGHKTVKRYDASTDALVEEISANGASLKKDYDPFLNEKSEILPGDTEPNEKQSFKFDKDIQKLRITKQNRNSEGGYSVVTDILNNEGKLESRVTQLNDFASLTERRDYDAFGRLTKKYSPVVEGLMDEEWEEYDYDSYDRIVGARNSKGERMSMSYSPNQLTITSTIFGANGEIIQTVEVEKNSIGQEIRRTVNGLTHLTSFTERGDVAMITDPSGNQFRSEYDNRGRKIRQSDSSSGVTHMSYDSLGRLSRVIKADGSQTDFTYDSLSRIKTQNSIEKNITFSYDVGGATSDTFPVGRLTQVNDGALVINIDYDQRGNIIRQKKSLDGLHLFVESAYDTNNNPIYTRYPEGTTLRYSYGSGGHLNKITLDSADGNSTNQLLVKYEGPFTDGDNLFIRKTAGNGVESQIEIDKKHKRLVGLRTKLANGYFEQNLKYEYDYSGNISKIQDLNRDDRTQTYEYDSHNRLVKAAGKYGEEVYEYSYDGNLLRRGEVRFKYENSNRPHLVTEASSPQIGTFHYHYDENGNMINRNGDVHTYNTNNQLTQIRTSGGTNIRYLYDHSGSRIKKDIGSGKHVSYTLYGDSFDVTREEGLPESVTIYVKGLKGEPLSQIAIPDVKFLRDENFTSLAGWDKLIADNFSVFDCSKTRLECSQYRKNRIDSMFFDPIRKKLTKKNIKFGSYSFQFAFLGFLFTFVRRQKSKYSNIIPTFIRYANALLLFSFLFSVGNCGFLGVGSNGSEQPLLIFPTQVAESAPSVNDTGNDYFPGSGTTASPISSGSISGVAFQHADHLGSVSFLSDSQGNPLSGGDWTGRSRIAYRPYGLIHRTDSGGPDISKVKYAGQLEDKESGLYYMKARYYDPFVGRFLTGDPKIYPKQVNGLNRYMYTNGNPIKYNDPTGFGKQTPYLGAVVVYMLSAGMSEREPLLLTSSAFAEFRGNERGKQSWLEKTSGKNASHLGKPHISKLMKYLTAAYLLTENSSTSEKVKIFALAFTMGKKAGRTWNEIEGFKDETNRISNSWKMAFAAYILTRDMPNKELFIISAYLVGKNQDNRRKIENQNKTDNFLRLLDQSGRYSLFGSVDFPLGLSFTDQGIASILEFFNPLWSDAYLYILAQAGAALLIGAVIVAPMYLLSYYLDNEHWGFTP</sequence>
<keyword evidence="2" id="KW-0472">Membrane</keyword>
<keyword evidence="2" id="KW-1133">Transmembrane helix</keyword>
<feature type="domain" description="Teneurin-like YD-shell" evidence="3">
    <location>
        <begin position="1885"/>
        <end position="1988"/>
    </location>
</feature>
<gene>
    <name evidence="4" type="ORF">EHQ62_16895</name>
</gene>
<feature type="transmembrane region" description="Helical" evidence="2">
    <location>
        <begin position="1813"/>
        <end position="1832"/>
    </location>
</feature>